<organism evidence="4 5">
    <name type="scientific">Francisella halioticida</name>
    <dbReference type="NCBI Taxonomy" id="549298"/>
    <lineage>
        <taxon>Bacteria</taxon>
        <taxon>Pseudomonadati</taxon>
        <taxon>Pseudomonadota</taxon>
        <taxon>Gammaproteobacteria</taxon>
        <taxon>Thiotrichales</taxon>
        <taxon>Francisellaceae</taxon>
        <taxon>Francisella</taxon>
    </lineage>
</organism>
<gene>
    <name evidence="4" type="ORF">CDV26_08655</name>
</gene>
<feature type="domain" description="Transglycosylase SLT" evidence="3">
    <location>
        <begin position="486"/>
        <end position="600"/>
    </location>
</feature>
<dbReference type="RefSeq" id="WP_088772937.1">
    <property type="nucleotide sequence ID" value="NZ_AP023082.1"/>
</dbReference>
<dbReference type="Proteomes" id="UP000249910">
    <property type="component" value="Chromosome"/>
</dbReference>
<proteinExistence type="inferred from homology"/>
<evidence type="ECO:0000259" key="3">
    <source>
        <dbReference type="Pfam" id="PF01464"/>
    </source>
</evidence>
<name>A0ABN5B406_9GAMM</name>
<dbReference type="SUPFAM" id="SSF48435">
    <property type="entry name" value="Bacterial muramidases"/>
    <property type="match status" value="1"/>
</dbReference>
<reference evidence="4 5" key="1">
    <citation type="submission" date="2017-06" db="EMBL/GenBank/DDBJ databases">
        <title>Complete genome of Francisella halioticida.</title>
        <authorList>
            <person name="Sjodin A."/>
        </authorList>
    </citation>
    <scope>NUCLEOTIDE SEQUENCE [LARGE SCALE GENOMIC DNA]</scope>
    <source>
        <strain evidence="4 5">DSM 23729</strain>
    </source>
</reference>
<protein>
    <submittedName>
        <fullName evidence="4">Lytic murein transglycosylase</fullName>
    </submittedName>
</protein>
<evidence type="ECO:0000256" key="2">
    <source>
        <dbReference type="ARBA" id="ARBA00022729"/>
    </source>
</evidence>
<comment type="similarity">
    <text evidence="1">Belongs to the transglycosylase Slt family.</text>
</comment>
<dbReference type="Pfam" id="PF01464">
    <property type="entry name" value="SLT"/>
    <property type="match status" value="1"/>
</dbReference>
<dbReference type="InterPro" id="IPR008939">
    <property type="entry name" value="Lytic_TGlycosylase_superhlx_U"/>
</dbReference>
<evidence type="ECO:0000313" key="4">
    <source>
        <dbReference type="EMBL" id="ASG68453.1"/>
    </source>
</evidence>
<dbReference type="InterPro" id="IPR008258">
    <property type="entry name" value="Transglycosylase_SLT_dom_1"/>
</dbReference>
<keyword evidence="2" id="KW-0732">Signal</keyword>
<dbReference type="PANTHER" id="PTHR37423:SF5">
    <property type="entry name" value="SOLUBLE LYTIC MUREIN TRANSGLYCOSYLASE"/>
    <property type="match status" value="1"/>
</dbReference>
<evidence type="ECO:0000256" key="1">
    <source>
        <dbReference type="ARBA" id="ARBA00007734"/>
    </source>
</evidence>
<keyword evidence="5" id="KW-1185">Reference proteome</keyword>
<dbReference type="CDD" id="cd13401">
    <property type="entry name" value="Slt70-like"/>
    <property type="match status" value="1"/>
</dbReference>
<dbReference type="PANTHER" id="PTHR37423">
    <property type="entry name" value="SOLUBLE LYTIC MUREIN TRANSGLYCOSYLASE-RELATED"/>
    <property type="match status" value="1"/>
</dbReference>
<dbReference type="Gene3D" id="1.10.530.10">
    <property type="match status" value="1"/>
</dbReference>
<sequence length="658" mass="77249">MFSKNFVISCLLFLSVGIGYSLTTEQIQVSKQALRDLEAKDYKSYYYLKSKLKNTSIYPYFQYKEVSSDPELFKPSTIDAYFKQDNNKYWQDKLSDTLAQYYAQKQNWKLFKKYYKGDLGISGKCWNMQAEYESGDKHQALKEYGNLWQNRVYMPSSCSVMQKYWNKSDYKPKIYLTNKAYTLAFASKFDDSLWLLKTYVKNNEDYINYITAWQEATKNPVKLDGFIAKYHSYRKFNQVFVVISTNLINRNASNYAKIWDNLKNKRYLSKRAKQECISAIAVSFARSQLPEAKLWLERVDKQYLDVVAWEWLLRVDLYNNDFASYIKTYYQLPKKSQQNDAWKYWLAYSYDKQGQTSKAKNIYEKLIKDPLNYYSFLASDKLNKPYNFGNNIADKLSSYETKKLLSQDATEQAISLYQIGQYKDSTSIWCWSIRNKLKANQISEIKELVRLAEDNHMYYAAIFNMAVIGKYNNLDVLFPKAFIHTVNENVKRFGIDRDLVLSIMRKESLFDIEAGSWAGAKGLMQVTEPTAKFIAKKYKLSLIGNKSKGMNSQIFIPQNNIKLGTANLYFLEKLFDKNTVLGIAAYNAGPGNVAKWLNKREVPAPIWIENVPFGETRHYIRKVLMYMIVYNNFVFKDKKDNISKFLDHKLSEKQSFRK</sequence>
<dbReference type="SUPFAM" id="SSF53955">
    <property type="entry name" value="Lysozyme-like"/>
    <property type="match status" value="1"/>
</dbReference>
<dbReference type="EMBL" id="CP022132">
    <property type="protein sequence ID" value="ASG68453.1"/>
    <property type="molecule type" value="Genomic_DNA"/>
</dbReference>
<dbReference type="InterPro" id="IPR023346">
    <property type="entry name" value="Lysozyme-like_dom_sf"/>
</dbReference>
<accession>A0ABN5B406</accession>
<dbReference type="Gene3D" id="1.25.20.10">
    <property type="entry name" value="Bacterial muramidases"/>
    <property type="match status" value="1"/>
</dbReference>
<evidence type="ECO:0000313" key="5">
    <source>
        <dbReference type="Proteomes" id="UP000249910"/>
    </source>
</evidence>